<keyword evidence="4" id="KW-1185">Reference proteome</keyword>
<dbReference type="GO" id="GO:0005829">
    <property type="term" value="C:cytosol"/>
    <property type="evidence" value="ECO:0007669"/>
    <property type="project" value="TreeGrafter"/>
</dbReference>
<dbReference type="STRING" id="56484.A0A1Y2FCB4"/>
<accession>A0A1Y2FCB4</accession>
<sequence>MQALSRRLHPLPSLHRYSVHAPAYALGCARLPTSTSTHILTRHASTTMSSTGWEPVKTSAECAPAAGPYSAAVKANGMIFCSGQIPADQDGNLCQGDIQACTKQVIANLDNVLKSAGSSLEKVVKVNIFLASMDDFAKMNEVYSAMLPDPKPARSCVAVKTLPKNVSVEIECIALQ</sequence>
<dbReference type="OrthoDB" id="309640at2759"/>
<dbReference type="FunFam" id="3.30.1330.40:FF:000001">
    <property type="entry name" value="L-PSP family endoribonuclease"/>
    <property type="match status" value="1"/>
</dbReference>
<dbReference type="PROSITE" id="PS01094">
    <property type="entry name" value="UPF0076"/>
    <property type="match status" value="1"/>
</dbReference>
<evidence type="ECO:0000313" key="4">
    <source>
        <dbReference type="Proteomes" id="UP000193685"/>
    </source>
</evidence>
<dbReference type="GO" id="GO:0005739">
    <property type="term" value="C:mitochondrion"/>
    <property type="evidence" value="ECO:0007669"/>
    <property type="project" value="TreeGrafter"/>
</dbReference>
<gene>
    <name evidence="3" type="ORF">BCR37DRAFT_381177</name>
</gene>
<dbReference type="GO" id="GO:0019239">
    <property type="term" value="F:deaminase activity"/>
    <property type="evidence" value="ECO:0007669"/>
    <property type="project" value="TreeGrafter"/>
</dbReference>
<organism evidence="3 4">
    <name type="scientific">Protomyces lactucae-debilis</name>
    <dbReference type="NCBI Taxonomy" id="2754530"/>
    <lineage>
        <taxon>Eukaryota</taxon>
        <taxon>Fungi</taxon>
        <taxon>Dikarya</taxon>
        <taxon>Ascomycota</taxon>
        <taxon>Taphrinomycotina</taxon>
        <taxon>Taphrinomycetes</taxon>
        <taxon>Taphrinales</taxon>
        <taxon>Protomycetaceae</taxon>
        <taxon>Protomyces</taxon>
    </lineage>
</organism>
<comment type="caution">
    <text evidence="3">The sequence shown here is derived from an EMBL/GenBank/DDBJ whole genome shotgun (WGS) entry which is preliminary data.</text>
</comment>
<evidence type="ECO:0000313" key="3">
    <source>
        <dbReference type="EMBL" id="ORY80495.1"/>
    </source>
</evidence>
<comment type="function">
    <text evidence="2">Plays a role in the maintenance of mitochondrial DNA.</text>
</comment>
<dbReference type="Pfam" id="PF01042">
    <property type="entry name" value="Ribonuc_L-PSP"/>
    <property type="match status" value="1"/>
</dbReference>
<dbReference type="CDD" id="cd00448">
    <property type="entry name" value="YjgF_YER057c_UK114_family"/>
    <property type="match status" value="1"/>
</dbReference>
<dbReference type="InterPro" id="IPR019897">
    <property type="entry name" value="RidA_CS"/>
</dbReference>
<protein>
    <submittedName>
        <fullName evidence="3">Endoribonuclease L-PSP-domain-containing protein</fullName>
    </submittedName>
</protein>
<dbReference type="InterPro" id="IPR006175">
    <property type="entry name" value="YjgF/YER057c/UK114"/>
</dbReference>
<dbReference type="RefSeq" id="XP_040724383.1">
    <property type="nucleotide sequence ID" value="XM_040869634.1"/>
</dbReference>
<dbReference type="AlphaFoldDB" id="A0A1Y2FCB4"/>
<dbReference type="Proteomes" id="UP000193685">
    <property type="component" value="Unassembled WGS sequence"/>
</dbReference>
<comment type="similarity">
    <text evidence="1">Belongs to the RutC family.</text>
</comment>
<reference evidence="3 4" key="1">
    <citation type="submission" date="2016-07" db="EMBL/GenBank/DDBJ databases">
        <title>Pervasive Adenine N6-methylation of Active Genes in Fungi.</title>
        <authorList>
            <consortium name="DOE Joint Genome Institute"/>
            <person name="Mondo S.J."/>
            <person name="Dannebaum R.O."/>
            <person name="Kuo R.C."/>
            <person name="Labutti K."/>
            <person name="Haridas S."/>
            <person name="Kuo A."/>
            <person name="Salamov A."/>
            <person name="Ahrendt S.R."/>
            <person name="Lipzen A."/>
            <person name="Sullivan W."/>
            <person name="Andreopoulos W.B."/>
            <person name="Clum A."/>
            <person name="Lindquist E."/>
            <person name="Daum C."/>
            <person name="Ramamoorthy G.K."/>
            <person name="Gryganskyi A."/>
            <person name="Culley D."/>
            <person name="Magnuson J.K."/>
            <person name="James T.Y."/>
            <person name="O'Malley M.A."/>
            <person name="Stajich J.E."/>
            <person name="Spatafora J.W."/>
            <person name="Visel A."/>
            <person name="Grigoriev I.V."/>
        </authorList>
    </citation>
    <scope>NUCLEOTIDE SEQUENCE [LARGE SCALE GENOMIC DNA]</scope>
    <source>
        <strain evidence="3 4">12-1054</strain>
    </source>
</reference>
<dbReference type="EMBL" id="MCFI01000013">
    <property type="protein sequence ID" value="ORY80495.1"/>
    <property type="molecule type" value="Genomic_DNA"/>
</dbReference>
<evidence type="ECO:0000256" key="2">
    <source>
        <dbReference type="ARBA" id="ARBA00059637"/>
    </source>
</evidence>
<dbReference type="NCBIfam" id="TIGR00004">
    <property type="entry name" value="Rid family detoxifying hydrolase"/>
    <property type="match status" value="1"/>
</dbReference>
<name>A0A1Y2FCB4_PROLT</name>
<dbReference type="OMA" id="GSYFKEP"/>
<dbReference type="Gene3D" id="3.30.1330.40">
    <property type="entry name" value="RutC-like"/>
    <property type="match status" value="1"/>
</dbReference>
<dbReference type="SUPFAM" id="SSF55298">
    <property type="entry name" value="YjgF-like"/>
    <property type="match status" value="1"/>
</dbReference>
<dbReference type="PANTHER" id="PTHR11803:SF58">
    <property type="entry name" value="PROTEIN HMF1-RELATED"/>
    <property type="match status" value="1"/>
</dbReference>
<proteinExistence type="inferred from homology"/>
<dbReference type="InterPro" id="IPR035959">
    <property type="entry name" value="RutC-like_sf"/>
</dbReference>
<dbReference type="GeneID" id="63786233"/>
<evidence type="ECO:0000256" key="1">
    <source>
        <dbReference type="ARBA" id="ARBA00010552"/>
    </source>
</evidence>
<dbReference type="InterPro" id="IPR006056">
    <property type="entry name" value="RidA"/>
</dbReference>
<dbReference type="PANTHER" id="PTHR11803">
    <property type="entry name" value="2-IMINOBUTANOATE/2-IMINOPROPANOATE DEAMINASE RIDA"/>
    <property type="match status" value="1"/>
</dbReference>